<protein>
    <recommendedName>
        <fullName evidence="3">Glycoside hydrolase</fullName>
    </recommendedName>
</protein>
<evidence type="ECO:0000313" key="2">
    <source>
        <dbReference type="Proteomes" id="UP001328107"/>
    </source>
</evidence>
<dbReference type="PANTHER" id="PTHR23208">
    <property type="entry name" value="LYSOZYME PROTEIN"/>
    <property type="match status" value="1"/>
</dbReference>
<dbReference type="SUPFAM" id="SSF51445">
    <property type="entry name" value="(Trans)glycosidases"/>
    <property type="match status" value="1"/>
</dbReference>
<accession>A0AAN5I5C5</accession>
<evidence type="ECO:0008006" key="3">
    <source>
        <dbReference type="Google" id="ProtNLM"/>
    </source>
</evidence>
<dbReference type="GO" id="GO:0007165">
    <property type="term" value="P:signal transduction"/>
    <property type="evidence" value="ECO:0007669"/>
    <property type="project" value="TreeGrafter"/>
</dbReference>
<organism evidence="1 2">
    <name type="scientific">Pristionchus mayeri</name>
    <dbReference type="NCBI Taxonomy" id="1317129"/>
    <lineage>
        <taxon>Eukaryota</taxon>
        <taxon>Metazoa</taxon>
        <taxon>Ecdysozoa</taxon>
        <taxon>Nematoda</taxon>
        <taxon>Chromadorea</taxon>
        <taxon>Rhabditida</taxon>
        <taxon>Rhabditina</taxon>
        <taxon>Diplogasteromorpha</taxon>
        <taxon>Diplogasteroidea</taxon>
        <taxon>Neodiplogasteridae</taxon>
        <taxon>Pristionchus</taxon>
    </lineage>
</organism>
<dbReference type="InterPro" id="IPR051595">
    <property type="entry name" value="GH25_Enzymes"/>
</dbReference>
<dbReference type="Proteomes" id="UP001328107">
    <property type="component" value="Unassembled WGS sequence"/>
</dbReference>
<dbReference type="AlphaFoldDB" id="A0AAN5I5C5"/>
<sequence length="144" mass="16389">RILRGRCVHYPLSEASLRFKVQVNNTLNALLEAGADFGTLWLEVKIEHYHWFPSTNRQLIMDVVEQCNALGVKVGIYTSKYDWETIVGPSWTEVSSLPLWWFLYNGQSNFNNFIPFGGWNKPTIHQYSASVNGACSVGQHELAP</sequence>
<proteinExistence type="predicted"/>
<reference evidence="2" key="1">
    <citation type="submission" date="2022-10" db="EMBL/GenBank/DDBJ databases">
        <title>Genome assembly of Pristionchus species.</title>
        <authorList>
            <person name="Yoshida K."/>
            <person name="Sommer R.J."/>
        </authorList>
    </citation>
    <scope>NUCLEOTIDE SEQUENCE [LARGE SCALE GENOMIC DNA]</scope>
    <source>
        <strain evidence="2">RS5460</strain>
    </source>
</reference>
<dbReference type="Gene3D" id="3.20.20.80">
    <property type="entry name" value="Glycosidases"/>
    <property type="match status" value="1"/>
</dbReference>
<dbReference type="EMBL" id="BTRK01000005">
    <property type="protein sequence ID" value="GMR52034.1"/>
    <property type="molecule type" value="Genomic_DNA"/>
</dbReference>
<feature type="non-terminal residue" evidence="1">
    <location>
        <position position="1"/>
    </location>
</feature>
<gene>
    <name evidence="1" type="ORF">PMAYCL1PPCAC_22229</name>
</gene>
<dbReference type="GO" id="GO:0045087">
    <property type="term" value="P:innate immune response"/>
    <property type="evidence" value="ECO:0007669"/>
    <property type="project" value="TreeGrafter"/>
</dbReference>
<comment type="caution">
    <text evidence="1">The sequence shown here is derived from an EMBL/GenBank/DDBJ whole genome shotgun (WGS) entry which is preliminary data.</text>
</comment>
<dbReference type="InterPro" id="IPR017853">
    <property type="entry name" value="GH"/>
</dbReference>
<dbReference type="PANTHER" id="PTHR23208:SF36">
    <property type="entry name" value="LYSOZYME-RELATED"/>
    <property type="match status" value="1"/>
</dbReference>
<name>A0AAN5I5C5_9BILA</name>
<keyword evidence="2" id="KW-1185">Reference proteome</keyword>
<evidence type="ECO:0000313" key="1">
    <source>
        <dbReference type="EMBL" id="GMR52034.1"/>
    </source>
</evidence>
<feature type="non-terminal residue" evidence="1">
    <location>
        <position position="144"/>
    </location>
</feature>